<evidence type="ECO:0000313" key="6">
    <source>
        <dbReference type="Proteomes" id="UP000460435"/>
    </source>
</evidence>
<dbReference type="Gene3D" id="1.10.510.40">
    <property type="match status" value="1"/>
</dbReference>
<evidence type="ECO:0000313" key="5">
    <source>
        <dbReference type="EMBL" id="NDL60626.1"/>
    </source>
</evidence>
<dbReference type="Gene3D" id="6.10.250.3370">
    <property type="match status" value="1"/>
</dbReference>
<evidence type="ECO:0000256" key="2">
    <source>
        <dbReference type="ARBA" id="ARBA00007832"/>
    </source>
</evidence>
<gene>
    <name evidence="5" type="ORF">F7O44_26450</name>
</gene>
<dbReference type="AlphaFoldDB" id="A0A7K3MBI5"/>
<comment type="pathway">
    <text evidence="1">Siderophore biosynthesis.</text>
</comment>
<name>A0A7K3MBI5_9ACTN</name>
<evidence type="ECO:0000259" key="3">
    <source>
        <dbReference type="Pfam" id="PF04183"/>
    </source>
</evidence>
<dbReference type="Pfam" id="PF06276">
    <property type="entry name" value="FhuF"/>
    <property type="match status" value="1"/>
</dbReference>
<protein>
    <submittedName>
        <fullName evidence="5">IucA/IucC family siderophore biosynthesis protein</fullName>
    </submittedName>
</protein>
<dbReference type="InterPro" id="IPR022770">
    <property type="entry name" value="IucA/IucC-like_C"/>
</dbReference>
<feature type="domain" description="Aerobactin siderophore biosynthesis IucA/IucC N-terminal" evidence="3">
    <location>
        <begin position="170"/>
        <end position="414"/>
    </location>
</feature>
<reference evidence="5 6" key="1">
    <citation type="submission" date="2019-11" db="EMBL/GenBank/DDBJ databases">
        <authorList>
            <person name="Li X.-J."/>
            <person name="Feng X.-M."/>
        </authorList>
    </citation>
    <scope>NUCLEOTIDE SEQUENCE [LARGE SCALE GENOMIC DNA]</scope>
    <source>
        <strain evidence="5 6">XMNu-373</strain>
    </source>
</reference>
<dbReference type="InterPro" id="IPR037455">
    <property type="entry name" value="LucA/IucC-like"/>
</dbReference>
<dbReference type="Proteomes" id="UP000460435">
    <property type="component" value="Unassembled WGS sequence"/>
</dbReference>
<feature type="domain" description="Aerobactin siderophore biosynthesis IucA/IucC-like C-terminal" evidence="4">
    <location>
        <begin position="436"/>
        <end position="600"/>
    </location>
</feature>
<comment type="caution">
    <text evidence="5">The sequence shown here is derived from an EMBL/GenBank/DDBJ whole genome shotgun (WGS) entry which is preliminary data.</text>
</comment>
<dbReference type="Pfam" id="PF04183">
    <property type="entry name" value="IucA_IucC"/>
    <property type="match status" value="1"/>
</dbReference>
<dbReference type="PANTHER" id="PTHR34384">
    <property type="entry name" value="L-2,3-DIAMINOPROPANOATE--CITRATE LIGASE"/>
    <property type="match status" value="1"/>
</dbReference>
<dbReference type="EMBL" id="WLZY01000013">
    <property type="protein sequence ID" value="NDL60626.1"/>
    <property type="molecule type" value="Genomic_DNA"/>
</dbReference>
<organism evidence="5 6">
    <name type="scientific">Phytoactinopolyspora mesophila</name>
    <dbReference type="NCBI Taxonomy" id="2650750"/>
    <lineage>
        <taxon>Bacteria</taxon>
        <taxon>Bacillati</taxon>
        <taxon>Actinomycetota</taxon>
        <taxon>Actinomycetes</taxon>
        <taxon>Jiangellales</taxon>
        <taxon>Jiangellaceae</taxon>
        <taxon>Phytoactinopolyspora</taxon>
    </lineage>
</organism>
<evidence type="ECO:0000256" key="1">
    <source>
        <dbReference type="ARBA" id="ARBA00004924"/>
    </source>
</evidence>
<accession>A0A7K3MBI5</accession>
<dbReference type="InterPro" id="IPR007310">
    <property type="entry name" value="Aerobactin_biosyn_IucA/IucC_N"/>
</dbReference>
<dbReference type="Gene3D" id="3.30.310.280">
    <property type="match status" value="1"/>
</dbReference>
<proteinExistence type="inferred from homology"/>
<evidence type="ECO:0000259" key="4">
    <source>
        <dbReference type="Pfam" id="PF06276"/>
    </source>
</evidence>
<keyword evidence="6" id="KW-1185">Reference proteome</keyword>
<dbReference type="PANTHER" id="PTHR34384:SF6">
    <property type="entry name" value="STAPHYLOFERRIN B SYNTHASE"/>
    <property type="match status" value="1"/>
</dbReference>
<dbReference type="GO" id="GO:0016881">
    <property type="term" value="F:acid-amino acid ligase activity"/>
    <property type="evidence" value="ECO:0007669"/>
    <property type="project" value="UniProtKB-ARBA"/>
</dbReference>
<sequence length="621" mass="68822">MGPERPSHNVPTVQDHRTAENMDTPTIDALRLQPWTRANRELLAKALTEFMYEEIIDPDVISHEKLVYELPGGTLTARAKQRSMGWWRVDPESLSWRSAGTNQRGEDAAADDLPDTAQVLAQILTAQGVKPATTAGLVSELMSTLLSDTWQVGRGRPSAELTGLEPVLVEGELRGHPWIVASKGRIGFDAVDFLSYAPEAGSDLRLLWLAADPSIAATRSIPEIGHHQVVLEQVGASEFKRMRALAQLAGLDPDTCVYVPVHPWQWTNRILPLHAGELARGTLIPLGEGLARYRPQLAIRTLTDLDHPERRYLKLPVSVLNTSVYRGLPRERTLAAPALTEWLTGIARSDAFLQETGVVFLGEVASVSIAHPAYEAIPGVPYQHTEMLGAIWRESVQPHLRPGEQAVSLAALLHVDPEGVPFTGSLIKQSGLDAAEWFQRLHGAVLPPLLHMLYKYGTMFSPHGQNCMIAHHDGVPTRLVVKDFVDDVAICSRELPELRDMDPQVRTALADVTLAPETLIKYLQNGLLICVYRYLAEIGADMLGVPEATFWSLARQELVDYQERFEGELSERFTMFDLETPTFPKLCLNRLRLFERGYADDPERPVITAVGVVSNPLAPPR</sequence>
<dbReference type="GO" id="GO:0019290">
    <property type="term" value="P:siderophore biosynthetic process"/>
    <property type="evidence" value="ECO:0007669"/>
    <property type="project" value="InterPro"/>
</dbReference>
<comment type="similarity">
    <text evidence="2">Belongs to the IucA/IucC family.</text>
</comment>